<organism evidence="2 3">
    <name type="scientific">Methanosarcina mazei S-6</name>
    <dbReference type="NCBI Taxonomy" id="213585"/>
    <lineage>
        <taxon>Archaea</taxon>
        <taxon>Methanobacteriati</taxon>
        <taxon>Methanobacteriota</taxon>
        <taxon>Stenosarchaea group</taxon>
        <taxon>Methanomicrobia</taxon>
        <taxon>Methanosarcinales</taxon>
        <taxon>Methanosarcinaceae</taxon>
        <taxon>Methanosarcina</taxon>
    </lineage>
</organism>
<keyword evidence="1" id="KW-0175">Coiled coil</keyword>
<dbReference type="RefSeq" id="WP_048046363.1">
    <property type="nucleotide sequence ID" value="NZ_CP009512.1"/>
</dbReference>
<feature type="coiled-coil region" evidence="1">
    <location>
        <begin position="830"/>
        <end position="891"/>
    </location>
</feature>
<dbReference type="GeneID" id="24838802"/>
<dbReference type="EMBL" id="CP009512">
    <property type="protein sequence ID" value="AKB64351.1"/>
    <property type="molecule type" value="Genomic_DNA"/>
</dbReference>
<feature type="coiled-coil region" evidence="1">
    <location>
        <begin position="608"/>
        <end position="635"/>
    </location>
</feature>
<evidence type="ECO:0000256" key="1">
    <source>
        <dbReference type="SAM" id="Coils"/>
    </source>
</evidence>
<name>A0A0E3LTY9_METMZ</name>
<feature type="coiled-coil region" evidence="1">
    <location>
        <begin position="745"/>
        <end position="779"/>
    </location>
</feature>
<dbReference type="AlphaFoldDB" id="A0A0E3LTY9"/>
<feature type="coiled-coil region" evidence="1">
    <location>
        <begin position="974"/>
        <end position="1039"/>
    </location>
</feature>
<dbReference type="SUPFAM" id="SSF58100">
    <property type="entry name" value="Bacterial hemolysins"/>
    <property type="match status" value="1"/>
</dbReference>
<gene>
    <name evidence="2" type="ORF">MSMAS_1155</name>
</gene>
<accession>A0A0E3LTY9</accession>
<protein>
    <submittedName>
        <fullName evidence="2">Uncharacterized protein</fullName>
    </submittedName>
</protein>
<feature type="coiled-coil region" evidence="1">
    <location>
        <begin position="324"/>
        <end position="581"/>
    </location>
</feature>
<sequence>MPKLKNLRIINAQFNEGKGIYQDFLMPFDGLSATYELVNGGGKSVLVMLLLQCIIPKSHLDSKKPFKAMFEGGDPNRTTHVLAEWELDEGLYEHKYLLTGFCAKKKDDPDDLLESGGVNHFSYIHLYDKSNDLDIFRIPLCRWENNEFVVMDFSKTLSMLKEKSGDFNIWITETIREYKERIKEYNLLEAEWRLVQSINKDENYLKTYFGGNYGTSRTLVEKLLINTTDECLRDKRRFSGDNSEEKSSESLASALYQSQEDLKRLKEEVEHVKEYTTLNSEVNKIIDENNKVIESHQKFDEAKLIASSQYKAHDLKVTETLSNLEKAEFDLNETKRLHEKVEHDIERFELMRLNIKVNKSKTVLEELRVEKEGVEKSLQDLKHKSNFATATNKYLEIQNLNSEIRESQNTLENIRKQNNELFGERDTIGKSLFLRISEDLDMVSEQYEAEMKAKNEIQEKISDCQHIIGQLHNELNFLGKEISRYDDELKNLKKRESVLNNQYAQYSRITCGLIIEDEVEATGELIEELEGKLKQLADEIETLKSSLLTSEIEIKYIQSQIKNTEENIEKVRANILKFESDRRAVLDIVEAREGTDIEPCLLTVDKEINDTQELLSTARKTHKELKQELKMVQEYGFALSEDFEDALTLLRDRFKFARSGAEYLKDLDTDGQRKLLNNVPWLPKAIILANDDFDALVKNPRNHLSPKIMDSSVILTGISSIQENKKVSLENVFIPSRDAEYYVNVLNRENTINRIEEKIKDVEQQIVRCDNSLKVAKNDREALSFYLYTYPVTYESELHERLSEYESLKKEEGNNLVSIRKKNEDDSVALEQAKSSLLTTQEKQEKLKEKRDLLIDLNKIMDEIVEKTRALEQSKLTLNNVETQHREKKNLKYKLDIDSKEKDSSVRSLYLQKSMLDKEVKSFVQYRNVNVDKLPEKDTDTLRSKWISVNSVLNQVSGNIEQIDHRIEKNKSLIEVFLKDIKNLEVSIESIKANSRSQPYPDDHLEFLKKEIENVQANLEDMNSRLHKASDNLLLLTREFEEKCHRFNAKSGKVYLADSFLIDSTLVDEELTKNQKESYRLVEKIVGLENLCKKTEKELESLKNSLDHYKILSDVYKIETQAVEIAVELISHKEIENLLKNTKENVENRKSKFNVAKEQFLNKIVDLPVASYFKDVVRQKLLVSRQSSIVG</sequence>
<feature type="coiled-coil region" evidence="1">
    <location>
        <begin position="1085"/>
        <end position="1159"/>
    </location>
</feature>
<proteinExistence type="predicted"/>
<evidence type="ECO:0000313" key="2">
    <source>
        <dbReference type="EMBL" id="AKB64351.1"/>
    </source>
</evidence>
<dbReference type="HOGENOM" id="CLU_271774_0_0_2"/>
<dbReference type="Proteomes" id="UP000033097">
    <property type="component" value="Chromosome"/>
</dbReference>
<dbReference type="KEGG" id="mmj:MSMAS_1155"/>
<reference evidence="2 3" key="1">
    <citation type="submission" date="2014-07" db="EMBL/GenBank/DDBJ databases">
        <title>Methanogenic archaea and the global carbon cycle.</title>
        <authorList>
            <person name="Henriksen J.R."/>
            <person name="Luke J."/>
            <person name="Reinhart S."/>
            <person name="Benedict M.N."/>
            <person name="Youngblut N.D."/>
            <person name="Metcalf M.E."/>
            <person name="Whitaker R.J."/>
            <person name="Metcalf W.W."/>
        </authorList>
    </citation>
    <scope>NUCLEOTIDE SEQUENCE [LARGE SCALE GENOMIC DNA]</scope>
    <source>
        <strain evidence="2 3">S-6</strain>
    </source>
</reference>
<dbReference type="STRING" id="213585.MSMAS_1155"/>
<evidence type="ECO:0000313" key="3">
    <source>
        <dbReference type="Proteomes" id="UP000033097"/>
    </source>
</evidence>
<dbReference type="PATRIC" id="fig|213585.10.peg.1443"/>